<comment type="cofactor">
    <cofactor evidence="1">
        <name>Mg(2+)</name>
        <dbReference type="ChEBI" id="CHEBI:18420"/>
    </cofactor>
</comment>
<evidence type="ECO:0000256" key="5">
    <source>
        <dbReference type="ARBA" id="ARBA00012451"/>
    </source>
</evidence>
<keyword evidence="14" id="KW-1185">Reference proteome</keyword>
<dbReference type="Proteomes" id="UP001139319">
    <property type="component" value="Unassembled WGS sequence"/>
</dbReference>
<keyword evidence="9" id="KW-0472">Membrane</keyword>
<dbReference type="NCBIfam" id="TIGR03706">
    <property type="entry name" value="exo_poly_only"/>
    <property type="match status" value="1"/>
</dbReference>
<dbReference type="GO" id="GO:0004309">
    <property type="term" value="F:exopolyphosphatase activity"/>
    <property type="evidence" value="ECO:0007669"/>
    <property type="project" value="UniProtKB-EC"/>
</dbReference>
<sequence length="502" mass="55237">MFNLSRVLPGDSGHIAAIDLGSNSFHMIIARWENQQLTLLDKLREPVRMGWGLEADGSLTPEVRERALACLERFGERLRDFPSGSVRAVGTKTLRSIKDSRDFLREAKAKLGHPVEIISGEEEARLIYLGVAHCIAPDNRSRLVADIGGGSTEVILGEGMAPKVKESLSMGCVAMTKRFFADGKVTDKAIKKARIAAGQEIAPVADEYSEHTWDEAIGASGTIKAVAGVCQQAGWSSGEITLKSLEKIIALYAKHGATDLTLDGVSEDRQPVFLGGAIVLAALFENLNIESMVAAEWALREGLLFDLKGRLEDHDIRESSVRALAERFHVNIAKAERVAATSQALLQQVAESWSLDLHDSAQLLRWGAFLYPVGLDISHSDYHKHSAYIVQNVDIAGCSRAEQTQLAALVRCHRKSLRPKHFAEAGTDLMPLAIILRLAHIFHRTRRHSMPEGLALSAKKKKIMLRIPRVWLEANPLTYADLESEARYHSNAGFELQVVPVD</sequence>
<dbReference type="AlphaFoldDB" id="A0A9X2I681"/>
<evidence type="ECO:0000256" key="8">
    <source>
        <dbReference type="ARBA" id="ARBA00022801"/>
    </source>
</evidence>
<evidence type="ECO:0000256" key="4">
    <source>
        <dbReference type="ARBA" id="ARBA00011738"/>
    </source>
</evidence>
<keyword evidence="8 13" id="KW-0378">Hydrolase</keyword>
<evidence type="ECO:0000256" key="6">
    <source>
        <dbReference type="ARBA" id="ARBA00020416"/>
    </source>
</evidence>
<dbReference type="Gene3D" id="3.30.420.150">
    <property type="entry name" value="Exopolyphosphatase. Domain 2"/>
    <property type="match status" value="1"/>
</dbReference>
<dbReference type="Gene3D" id="3.30.420.40">
    <property type="match status" value="1"/>
</dbReference>
<evidence type="ECO:0000259" key="12">
    <source>
        <dbReference type="Pfam" id="PF21447"/>
    </source>
</evidence>
<dbReference type="InterPro" id="IPR050273">
    <property type="entry name" value="GppA/Ppx_hydrolase"/>
</dbReference>
<evidence type="ECO:0000256" key="7">
    <source>
        <dbReference type="ARBA" id="ARBA00022475"/>
    </source>
</evidence>
<evidence type="ECO:0000256" key="2">
    <source>
        <dbReference type="ARBA" id="ARBA00004202"/>
    </source>
</evidence>
<dbReference type="PIRSF" id="PIRSF001267">
    <property type="entry name" value="Pyrophosphatase_GppA_Ppx"/>
    <property type="match status" value="1"/>
</dbReference>
<dbReference type="CDD" id="cd24053">
    <property type="entry name" value="ASKHA_NBD_EcPPX-GppA-like"/>
    <property type="match status" value="1"/>
</dbReference>
<evidence type="ECO:0000313" key="14">
    <source>
        <dbReference type="Proteomes" id="UP001139319"/>
    </source>
</evidence>
<evidence type="ECO:0000256" key="1">
    <source>
        <dbReference type="ARBA" id="ARBA00001946"/>
    </source>
</evidence>
<evidence type="ECO:0000256" key="10">
    <source>
        <dbReference type="ARBA" id="ARBA00047607"/>
    </source>
</evidence>
<dbReference type="GO" id="GO:0005886">
    <property type="term" value="C:plasma membrane"/>
    <property type="evidence" value="ECO:0007669"/>
    <property type="project" value="UniProtKB-SubCell"/>
</dbReference>
<comment type="subcellular location">
    <subcellularLocation>
        <location evidence="2">Cell membrane</location>
        <topology evidence="2">Peripheral membrane protein</topology>
    </subcellularLocation>
</comment>
<protein>
    <recommendedName>
        <fullName evidence="6">Exopolyphosphatase</fullName>
        <ecNumber evidence="5">3.6.1.11</ecNumber>
    </recommendedName>
</protein>
<comment type="subunit">
    <text evidence="4">Homodimer.</text>
</comment>
<reference evidence="13" key="1">
    <citation type="submission" date="2022-05" db="EMBL/GenBank/DDBJ databases">
        <authorList>
            <person name="Sun H.-N."/>
        </authorList>
    </citation>
    <scope>NUCLEOTIDE SEQUENCE</scope>
    <source>
        <strain evidence="13">HB14</strain>
    </source>
</reference>
<organism evidence="13 14">
    <name type="scientific">Gilvimarinus xylanilyticus</name>
    <dbReference type="NCBI Taxonomy" id="2944139"/>
    <lineage>
        <taxon>Bacteria</taxon>
        <taxon>Pseudomonadati</taxon>
        <taxon>Pseudomonadota</taxon>
        <taxon>Gammaproteobacteria</taxon>
        <taxon>Cellvibrionales</taxon>
        <taxon>Cellvibrionaceae</taxon>
        <taxon>Gilvimarinus</taxon>
    </lineage>
</organism>
<evidence type="ECO:0000256" key="9">
    <source>
        <dbReference type="ARBA" id="ARBA00023136"/>
    </source>
</evidence>
<accession>A0A9X2I681</accession>
<dbReference type="PANTHER" id="PTHR30005:SF14">
    <property type="entry name" value="EXOPOLYPHOSPHATASE"/>
    <property type="match status" value="1"/>
</dbReference>
<dbReference type="GO" id="GO:0006798">
    <property type="term" value="P:polyphosphate catabolic process"/>
    <property type="evidence" value="ECO:0007669"/>
    <property type="project" value="TreeGrafter"/>
</dbReference>
<comment type="similarity">
    <text evidence="3">Belongs to the GppA/Ppx family.</text>
</comment>
<dbReference type="InterPro" id="IPR048950">
    <property type="entry name" value="Ppx_GppA_C"/>
</dbReference>
<dbReference type="EMBL" id="JAMFTH010000002">
    <property type="protein sequence ID" value="MCP8899612.1"/>
    <property type="molecule type" value="Genomic_DNA"/>
</dbReference>
<dbReference type="SUPFAM" id="SSF109604">
    <property type="entry name" value="HD-domain/PDEase-like"/>
    <property type="match status" value="1"/>
</dbReference>
<dbReference type="Pfam" id="PF02541">
    <property type="entry name" value="Ppx-GppA"/>
    <property type="match status" value="1"/>
</dbReference>
<reference evidence="13" key="2">
    <citation type="submission" date="2023-01" db="EMBL/GenBank/DDBJ databases">
        <title>Gilvimarinus xylanilyticus HB14 isolated from Caulerpa lentillifera aquaculture base in Hainan, China.</title>
        <authorList>
            <person name="Zhang Y.-J."/>
        </authorList>
    </citation>
    <scope>NUCLEOTIDE SEQUENCE</scope>
    <source>
        <strain evidence="13">HB14</strain>
    </source>
</reference>
<dbReference type="Gene3D" id="1.10.3210.10">
    <property type="entry name" value="Hypothetical protein af1432"/>
    <property type="match status" value="1"/>
</dbReference>
<evidence type="ECO:0000259" key="11">
    <source>
        <dbReference type="Pfam" id="PF02541"/>
    </source>
</evidence>
<keyword evidence="7" id="KW-1003">Cell membrane</keyword>
<dbReference type="EC" id="3.6.1.11" evidence="5"/>
<evidence type="ECO:0000313" key="13">
    <source>
        <dbReference type="EMBL" id="MCP8899612.1"/>
    </source>
</evidence>
<dbReference type="InterPro" id="IPR030673">
    <property type="entry name" value="PyroPPase_GppA_Ppx"/>
</dbReference>
<feature type="domain" description="Ppx/GppA phosphatase C-terminal" evidence="12">
    <location>
        <begin position="316"/>
        <end position="485"/>
    </location>
</feature>
<gene>
    <name evidence="13" type="primary">ppx</name>
    <name evidence="13" type="ORF">M6D89_09900</name>
</gene>
<dbReference type="FunFam" id="3.30.420.40:FF:000023">
    <property type="entry name" value="Guanosine-5'-triphosphate,3'-diphosphate pyrophosphatase"/>
    <property type="match status" value="1"/>
</dbReference>
<dbReference type="FunFam" id="3.30.420.150:FF:000001">
    <property type="entry name" value="Guanosine-5'-triphosphate,3'-diphosphate pyrophosphatase"/>
    <property type="match status" value="1"/>
</dbReference>
<evidence type="ECO:0000256" key="3">
    <source>
        <dbReference type="ARBA" id="ARBA00007125"/>
    </source>
</evidence>
<comment type="caution">
    <text evidence="13">The sequence shown here is derived from an EMBL/GenBank/DDBJ whole genome shotgun (WGS) entry which is preliminary data.</text>
</comment>
<dbReference type="InterPro" id="IPR022371">
    <property type="entry name" value="Exopolyphosphatase"/>
</dbReference>
<name>A0A9X2I681_9GAMM</name>
<feature type="domain" description="Ppx/GppA phosphatase N-terminal" evidence="11">
    <location>
        <begin position="28"/>
        <end position="307"/>
    </location>
</feature>
<proteinExistence type="inferred from homology"/>
<dbReference type="SUPFAM" id="SSF53067">
    <property type="entry name" value="Actin-like ATPase domain"/>
    <property type="match status" value="2"/>
</dbReference>
<dbReference type="PANTHER" id="PTHR30005">
    <property type="entry name" value="EXOPOLYPHOSPHATASE"/>
    <property type="match status" value="1"/>
</dbReference>
<dbReference type="Pfam" id="PF21447">
    <property type="entry name" value="Ppx-GppA_III"/>
    <property type="match status" value="1"/>
</dbReference>
<dbReference type="InterPro" id="IPR003695">
    <property type="entry name" value="Ppx_GppA_N"/>
</dbReference>
<dbReference type="InterPro" id="IPR043129">
    <property type="entry name" value="ATPase_NBD"/>
</dbReference>
<comment type="catalytic activity">
    <reaction evidence="10">
        <text>[phosphate](n) + H2O = [phosphate](n-1) + phosphate + H(+)</text>
        <dbReference type="Rhea" id="RHEA:21528"/>
        <dbReference type="Rhea" id="RHEA-COMP:9859"/>
        <dbReference type="Rhea" id="RHEA-COMP:14279"/>
        <dbReference type="ChEBI" id="CHEBI:15377"/>
        <dbReference type="ChEBI" id="CHEBI:15378"/>
        <dbReference type="ChEBI" id="CHEBI:16838"/>
        <dbReference type="ChEBI" id="CHEBI:43474"/>
        <dbReference type="EC" id="3.6.1.11"/>
    </reaction>
</comment>
<dbReference type="RefSeq" id="WP_253967906.1">
    <property type="nucleotide sequence ID" value="NZ_JAMFTH010000002.1"/>
</dbReference>